<dbReference type="AlphaFoldDB" id="A0AAD1BKF7"/>
<dbReference type="EMBL" id="AP014925">
    <property type="protein sequence ID" value="BAR96371.1"/>
    <property type="molecule type" value="Genomic_DNA"/>
</dbReference>
<dbReference type="Proteomes" id="UP000067008">
    <property type="component" value="Chromosome 2"/>
</dbReference>
<reference evidence="1 2" key="1">
    <citation type="submission" date="2015-07" db="EMBL/GenBank/DDBJ databases">
        <title>Complete genome sequence of Prevotella intermedia strain 17-2.</title>
        <authorList>
            <person name="Nambu T."/>
        </authorList>
    </citation>
    <scope>NUCLEOTIDE SEQUENCE [LARGE SCALE GENOMIC DNA]</scope>
    <source>
        <strain evidence="1 2">17-2</strain>
    </source>
</reference>
<organism evidence="1 2">
    <name type="scientific">Prevotella intermedia</name>
    <dbReference type="NCBI Taxonomy" id="28131"/>
    <lineage>
        <taxon>Bacteria</taxon>
        <taxon>Pseudomonadati</taxon>
        <taxon>Bacteroidota</taxon>
        <taxon>Bacteroidia</taxon>
        <taxon>Bacteroidales</taxon>
        <taxon>Prevotellaceae</taxon>
        <taxon>Prevotella</taxon>
    </lineage>
</organism>
<evidence type="ECO:0000313" key="1">
    <source>
        <dbReference type="EMBL" id="BAR96371.1"/>
    </source>
</evidence>
<sequence>MQTFFNYISLIQNKNKMTETTLADKFLLPLQKAKNADYE</sequence>
<accession>A0AAD1BKF7</accession>
<evidence type="ECO:0000313" key="2">
    <source>
        <dbReference type="Proteomes" id="UP000067008"/>
    </source>
</evidence>
<proteinExistence type="predicted"/>
<protein>
    <submittedName>
        <fullName evidence="1">Uncharacterized protein</fullName>
    </submittedName>
</protein>
<name>A0AAD1BKF7_PREIN</name>
<gene>
    <name evidence="1" type="ORF">PI172_1643</name>
</gene>